<dbReference type="GO" id="GO:0016740">
    <property type="term" value="F:transferase activity"/>
    <property type="evidence" value="ECO:0007669"/>
    <property type="project" value="UniProtKB-KW"/>
</dbReference>
<feature type="non-terminal residue" evidence="1">
    <location>
        <position position="1"/>
    </location>
</feature>
<keyword evidence="2" id="KW-1185">Reference proteome</keyword>
<dbReference type="OrthoDB" id="5835829at2759"/>
<gene>
    <name evidence="1" type="ORF">B4U79_00321</name>
</gene>
<keyword evidence="1" id="KW-0808">Transferase</keyword>
<comment type="caution">
    <text evidence="1">The sequence shown here is derived from an EMBL/GenBank/DDBJ whole genome shotgun (WGS) entry which is preliminary data.</text>
</comment>
<feature type="non-terminal residue" evidence="1">
    <location>
        <position position="110"/>
    </location>
</feature>
<accession>A0A3S3NVM0</accession>
<dbReference type="Gene3D" id="3.40.50.2000">
    <property type="entry name" value="Glycogen Phosphorylase B"/>
    <property type="match status" value="2"/>
</dbReference>
<sequence>QPDNAQRAVDAKIGARFDPIKVEEIELLDAIDSLLTDKNVAQRVQAISKHIRESKSMNSVVEKIEKVAKNPKIPSVIACYIEIRVYLNLFGLLQAQNLKLIWNSILPHSD</sequence>
<proteinExistence type="predicted"/>
<reference evidence="1 2" key="1">
    <citation type="journal article" date="2018" name="Gigascience">
        <title>Genomes of trombidid mites reveal novel predicted allergens and laterally-transferred genes associated with secondary metabolism.</title>
        <authorList>
            <person name="Dong X."/>
            <person name="Chaisiri K."/>
            <person name="Xia D."/>
            <person name="Armstrong S.D."/>
            <person name="Fang Y."/>
            <person name="Donnelly M.J."/>
            <person name="Kadowaki T."/>
            <person name="McGarry J.W."/>
            <person name="Darby A.C."/>
            <person name="Makepeace B.L."/>
        </authorList>
    </citation>
    <scope>NUCLEOTIDE SEQUENCE [LARGE SCALE GENOMIC DNA]</scope>
    <source>
        <strain evidence="1">UoL-WK</strain>
    </source>
</reference>
<name>A0A3S3NVM0_9ACAR</name>
<evidence type="ECO:0000313" key="2">
    <source>
        <dbReference type="Proteomes" id="UP000285301"/>
    </source>
</evidence>
<dbReference type="EMBL" id="NCKU01014564">
    <property type="protein sequence ID" value="RWR99562.1"/>
    <property type="molecule type" value="Genomic_DNA"/>
</dbReference>
<protein>
    <submittedName>
        <fullName evidence="1">UDP-glycosyltransferase 203B2-like protein</fullName>
    </submittedName>
</protein>
<evidence type="ECO:0000313" key="1">
    <source>
        <dbReference type="EMBL" id="RWR99562.1"/>
    </source>
</evidence>
<organism evidence="1 2">
    <name type="scientific">Dinothrombium tinctorium</name>
    <dbReference type="NCBI Taxonomy" id="1965070"/>
    <lineage>
        <taxon>Eukaryota</taxon>
        <taxon>Metazoa</taxon>
        <taxon>Ecdysozoa</taxon>
        <taxon>Arthropoda</taxon>
        <taxon>Chelicerata</taxon>
        <taxon>Arachnida</taxon>
        <taxon>Acari</taxon>
        <taxon>Acariformes</taxon>
        <taxon>Trombidiformes</taxon>
        <taxon>Prostigmata</taxon>
        <taxon>Anystina</taxon>
        <taxon>Parasitengona</taxon>
        <taxon>Trombidioidea</taxon>
        <taxon>Trombidiidae</taxon>
        <taxon>Dinothrombium</taxon>
    </lineage>
</organism>
<dbReference type="SUPFAM" id="SSF53756">
    <property type="entry name" value="UDP-Glycosyltransferase/glycogen phosphorylase"/>
    <property type="match status" value="1"/>
</dbReference>
<dbReference type="Proteomes" id="UP000285301">
    <property type="component" value="Unassembled WGS sequence"/>
</dbReference>
<dbReference type="AlphaFoldDB" id="A0A3S3NVM0"/>